<gene>
    <name evidence="3" type="ORF">PEVE_00020382</name>
</gene>
<sequence length="309" mass="33717">MSDSGISSESTSVSGGSSSSGNTNRNPPIIDFSKLPAREELTEMDLPATSKPWPQFELPVDVLLLTVEDCEFLACVSYLNEGFYKSYDEKPGFVYFGKIGAGQDALKIALMKSHKGPTDALMTVKNAVEVLSPKAVIWVGFCRGLDAKKVKLGDVVVSSKLRTYSKEKVTDKGNEDWNDAVPVSRHLSRLLLDAGKGWKRPLKNVAELEVKVQNGVILSGPKEVNSKKLHAELTGRFGEAIAIDMEGEGLYKAAHDLKMEWAVIKGVADYADGTNSSTDEWKRFASFMAASVTAKVLDPIAFKSMPNYK</sequence>
<dbReference type="Pfam" id="PF01048">
    <property type="entry name" value="PNP_UDP_1"/>
    <property type="match status" value="1"/>
</dbReference>
<dbReference type="PANTHER" id="PTHR46832">
    <property type="entry name" value="5'-METHYLTHIOADENOSINE/S-ADENOSYLHOMOCYSTEINE NUCLEOSIDASE"/>
    <property type="match status" value="1"/>
</dbReference>
<evidence type="ECO:0000313" key="3">
    <source>
        <dbReference type="EMBL" id="CAH3190360.1"/>
    </source>
</evidence>
<evidence type="ECO:0000313" key="4">
    <source>
        <dbReference type="Proteomes" id="UP001159427"/>
    </source>
</evidence>
<accession>A0ABN8SFK3</accession>
<keyword evidence="4" id="KW-1185">Reference proteome</keyword>
<feature type="non-terminal residue" evidence="3">
    <location>
        <position position="309"/>
    </location>
</feature>
<dbReference type="InterPro" id="IPR000845">
    <property type="entry name" value="Nucleoside_phosphorylase_d"/>
</dbReference>
<name>A0ABN8SFK3_9CNID</name>
<evidence type="ECO:0000256" key="1">
    <source>
        <dbReference type="SAM" id="MobiDB-lite"/>
    </source>
</evidence>
<feature type="compositionally biased region" description="Low complexity" evidence="1">
    <location>
        <begin position="1"/>
        <end position="21"/>
    </location>
</feature>
<dbReference type="SUPFAM" id="SSF53167">
    <property type="entry name" value="Purine and uridine phosphorylases"/>
    <property type="match status" value="1"/>
</dbReference>
<protein>
    <recommendedName>
        <fullName evidence="2">Nucleoside phosphorylase domain-containing protein</fullName>
    </recommendedName>
</protein>
<dbReference type="InterPro" id="IPR035994">
    <property type="entry name" value="Nucleoside_phosphorylase_sf"/>
</dbReference>
<comment type="caution">
    <text evidence="3">The sequence shown here is derived from an EMBL/GenBank/DDBJ whole genome shotgun (WGS) entry which is preliminary data.</text>
</comment>
<feature type="region of interest" description="Disordered" evidence="1">
    <location>
        <begin position="1"/>
        <end position="31"/>
    </location>
</feature>
<reference evidence="3 4" key="1">
    <citation type="submission" date="2022-05" db="EMBL/GenBank/DDBJ databases">
        <authorList>
            <consortium name="Genoscope - CEA"/>
            <person name="William W."/>
        </authorList>
    </citation>
    <scope>NUCLEOTIDE SEQUENCE [LARGE SCALE GENOMIC DNA]</scope>
</reference>
<dbReference type="EMBL" id="CALNXI010002734">
    <property type="protein sequence ID" value="CAH3190360.1"/>
    <property type="molecule type" value="Genomic_DNA"/>
</dbReference>
<feature type="domain" description="Nucleoside phosphorylase" evidence="2">
    <location>
        <begin position="90"/>
        <end position="285"/>
    </location>
</feature>
<dbReference type="Gene3D" id="3.40.50.1580">
    <property type="entry name" value="Nucleoside phosphorylase domain"/>
    <property type="match status" value="1"/>
</dbReference>
<organism evidence="3 4">
    <name type="scientific">Porites evermanni</name>
    <dbReference type="NCBI Taxonomy" id="104178"/>
    <lineage>
        <taxon>Eukaryota</taxon>
        <taxon>Metazoa</taxon>
        <taxon>Cnidaria</taxon>
        <taxon>Anthozoa</taxon>
        <taxon>Hexacorallia</taxon>
        <taxon>Scleractinia</taxon>
        <taxon>Fungiina</taxon>
        <taxon>Poritidae</taxon>
        <taxon>Porites</taxon>
    </lineage>
</organism>
<dbReference type="Proteomes" id="UP001159427">
    <property type="component" value="Unassembled WGS sequence"/>
</dbReference>
<dbReference type="PANTHER" id="PTHR46832:SF1">
    <property type="entry name" value="5'-METHYLTHIOADENOSINE_S-ADENOSYLHOMOCYSTEINE NUCLEOSIDASE"/>
    <property type="match status" value="1"/>
</dbReference>
<evidence type="ECO:0000259" key="2">
    <source>
        <dbReference type="Pfam" id="PF01048"/>
    </source>
</evidence>
<proteinExistence type="predicted"/>